<accession>A0A9X3MPQ4</accession>
<name>A0A9X3MPQ4_9ACTN</name>
<sequence length="73" mass="8018">MSSTQQSDVAALAQLLHETAEAHGSFEAIAPPHDWWDWYAAYMHARQAGGTPDEATASADRYMAEVKQVVVSR</sequence>
<reference evidence="1" key="1">
    <citation type="submission" date="2022-10" db="EMBL/GenBank/DDBJ databases">
        <title>The WGS of Solirubrobacter ginsenosidimutans DSM 21036.</title>
        <authorList>
            <person name="Jiang Z."/>
        </authorList>
    </citation>
    <scope>NUCLEOTIDE SEQUENCE</scope>
    <source>
        <strain evidence="1">DSM 21036</strain>
    </source>
</reference>
<evidence type="ECO:0000313" key="1">
    <source>
        <dbReference type="EMBL" id="MDA0160122.1"/>
    </source>
</evidence>
<keyword evidence="2" id="KW-1185">Reference proteome</keyword>
<evidence type="ECO:0000313" key="2">
    <source>
        <dbReference type="Proteomes" id="UP001149140"/>
    </source>
</evidence>
<protein>
    <submittedName>
        <fullName evidence="1">Bleomycin resistance protein</fullName>
    </submittedName>
</protein>
<organism evidence="1 2">
    <name type="scientific">Solirubrobacter ginsenosidimutans</name>
    <dbReference type="NCBI Taxonomy" id="490573"/>
    <lineage>
        <taxon>Bacteria</taxon>
        <taxon>Bacillati</taxon>
        <taxon>Actinomycetota</taxon>
        <taxon>Thermoleophilia</taxon>
        <taxon>Solirubrobacterales</taxon>
        <taxon>Solirubrobacteraceae</taxon>
        <taxon>Solirubrobacter</taxon>
    </lineage>
</organism>
<dbReference type="EMBL" id="JAPDOD010000004">
    <property type="protein sequence ID" value="MDA0160122.1"/>
    <property type="molecule type" value="Genomic_DNA"/>
</dbReference>
<dbReference type="RefSeq" id="WP_270038889.1">
    <property type="nucleotide sequence ID" value="NZ_JAPDOD010000004.1"/>
</dbReference>
<dbReference type="AlphaFoldDB" id="A0A9X3MPQ4"/>
<comment type="caution">
    <text evidence="1">The sequence shown here is derived from an EMBL/GenBank/DDBJ whole genome shotgun (WGS) entry which is preliminary data.</text>
</comment>
<dbReference type="Proteomes" id="UP001149140">
    <property type="component" value="Unassembled WGS sequence"/>
</dbReference>
<gene>
    <name evidence="1" type="ORF">OM076_07605</name>
</gene>
<proteinExistence type="predicted"/>